<dbReference type="Proteomes" id="UP000519004">
    <property type="component" value="Unassembled WGS sequence"/>
</dbReference>
<keyword evidence="1" id="KW-0812">Transmembrane</keyword>
<gene>
    <name evidence="2" type="ORF">HNQ58_000742</name>
</gene>
<accession>A0A7W8DD12</accession>
<keyword evidence="1" id="KW-0472">Membrane</keyword>
<dbReference type="AlphaFoldDB" id="A0A7W8DD12"/>
<keyword evidence="1" id="KW-1133">Transmembrane helix</keyword>
<evidence type="ECO:0000313" key="3">
    <source>
        <dbReference type="Proteomes" id="UP000519004"/>
    </source>
</evidence>
<comment type="caution">
    <text evidence="2">The sequence shown here is derived from an EMBL/GenBank/DDBJ whole genome shotgun (WGS) entry which is preliminary data.</text>
</comment>
<dbReference type="EMBL" id="JACHHX010000004">
    <property type="protein sequence ID" value="MBB5014865.1"/>
    <property type="molecule type" value="Genomic_DNA"/>
</dbReference>
<evidence type="ECO:0000313" key="2">
    <source>
        <dbReference type="EMBL" id="MBB5014865.1"/>
    </source>
</evidence>
<feature type="transmembrane region" description="Helical" evidence="1">
    <location>
        <begin position="53"/>
        <end position="75"/>
    </location>
</feature>
<reference evidence="2 3" key="1">
    <citation type="submission" date="2020-08" db="EMBL/GenBank/DDBJ databases">
        <title>Genomic Encyclopedia of Type Strains, Phase IV (KMG-IV): sequencing the most valuable type-strain genomes for metagenomic binning, comparative biology and taxonomic classification.</title>
        <authorList>
            <person name="Goeker M."/>
        </authorList>
    </citation>
    <scope>NUCLEOTIDE SEQUENCE [LARGE SCALE GENOMIC DNA]</scope>
    <source>
        <strain evidence="2 3">DSM 25897</strain>
    </source>
</reference>
<proteinExistence type="predicted"/>
<dbReference type="RefSeq" id="WP_183947445.1">
    <property type="nucleotide sequence ID" value="NZ_JACHHX010000004.1"/>
</dbReference>
<feature type="transmembrane region" description="Helical" evidence="1">
    <location>
        <begin position="21"/>
        <end position="41"/>
    </location>
</feature>
<feature type="transmembrane region" description="Helical" evidence="1">
    <location>
        <begin position="82"/>
        <end position="99"/>
    </location>
</feature>
<name>A0A7W8DD12_9GAMM</name>
<evidence type="ECO:0000256" key="1">
    <source>
        <dbReference type="SAM" id="Phobius"/>
    </source>
</evidence>
<organism evidence="2 3">
    <name type="scientific">Rehaibacterium terrae</name>
    <dbReference type="NCBI Taxonomy" id="1341696"/>
    <lineage>
        <taxon>Bacteria</taxon>
        <taxon>Pseudomonadati</taxon>
        <taxon>Pseudomonadota</taxon>
        <taxon>Gammaproteobacteria</taxon>
        <taxon>Lysobacterales</taxon>
        <taxon>Lysobacteraceae</taxon>
        <taxon>Rehaibacterium</taxon>
    </lineage>
</organism>
<protein>
    <submittedName>
        <fullName evidence="2">Fatty acid desaturase</fullName>
    </submittedName>
</protein>
<sequence>MPSRHDKPTPAARHAMDAWRLIRLLLGLAGAALALFGAYWMSGPHSPLPVPAWRVPGALLFLGATAFALGNVALARPWRWPGYLMLAAIALLFLTRALVPG</sequence>
<keyword evidence="3" id="KW-1185">Reference proteome</keyword>